<dbReference type="PANTHER" id="PTHR33112">
    <property type="entry name" value="DOMAIN PROTEIN, PUTATIVE-RELATED"/>
    <property type="match status" value="1"/>
</dbReference>
<dbReference type="AlphaFoldDB" id="A0AAD5RSY7"/>
<comment type="caution">
    <text evidence="2">The sequence shown here is derived from an EMBL/GenBank/DDBJ whole genome shotgun (WGS) entry which is preliminary data.</text>
</comment>
<reference evidence="2" key="1">
    <citation type="submission" date="2022-07" db="EMBL/GenBank/DDBJ databases">
        <title>Draft genome sequence of Zalerion maritima ATCC 34329, a (micro)plastics degrading marine fungus.</title>
        <authorList>
            <person name="Paco A."/>
            <person name="Goncalves M.F.M."/>
            <person name="Rocha-Santos T.A.P."/>
            <person name="Alves A."/>
        </authorList>
    </citation>
    <scope>NUCLEOTIDE SEQUENCE</scope>
    <source>
        <strain evidence="2">ATCC 34329</strain>
    </source>
</reference>
<dbReference type="Proteomes" id="UP001201980">
    <property type="component" value="Unassembled WGS sequence"/>
</dbReference>
<accession>A0AAD5RSY7</accession>
<name>A0AAD5RSY7_9PEZI</name>
<feature type="domain" description="Heterokaryon incompatibility" evidence="1">
    <location>
        <begin position="335"/>
        <end position="487"/>
    </location>
</feature>
<evidence type="ECO:0000313" key="3">
    <source>
        <dbReference type="Proteomes" id="UP001201980"/>
    </source>
</evidence>
<proteinExistence type="predicted"/>
<evidence type="ECO:0000313" key="2">
    <source>
        <dbReference type="EMBL" id="KAJ2898035.1"/>
    </source>
</evidence>
<sequence>MAYPPPPILPLLDPKIFPPTLPRDIDIPLRLMDSPGSTTPSDWTATSSPFFRRPTPPPRLVFPSPWPNLDVVVPSSNLLCPVCRVVTETVAATLYATASRDHEFSFATPAYARLYAWSLRRPWASSLPLFLATFWLRWCKVPEILRHLFGYYFTRLWFLPLWIWSSSAALEIKTAGVVDENCSLCKLFEVALVPKGLADFPYGFCMESFMYSATNGRGLPGDISFATGRRFHREDLSLYLTKVKTTFLGPSHYNVVQQISCSSHSGGSSREISTRFVPARVDVGPFHQWLDACRHFHGEVCNYKSSNSRVWSLRGIRFIDCKTRELVPAPPNSRYITLSYVWGKPSSGGDGVTPQQPSSPSTLANMELPPTIEDAIQLTGMLGYQYLWVDKYCIDQGNAQEKHQQICNMDLIYKESEITIVAAEGEDQNAGLPGVTTERDRGRCARVAVSDLDVSFTHTVVETHPQTDARKTIQKSKWMTRGWTFQEAVLSRRALCFTAKGVYFECKRANFFEGLRTPDYFTQAIPGEVKGARGEVVVGDSQYRPRTRIERLLWGKPRAKIFPCLEPGLFAGISYSMPGWESPTTLGYHIYWKLAVDYSKRSLTFESDALLAFAGIIRDLANQNLKHVAGLPYVDSGGSLLTGSFLHSLCWLSWPPNSAFSAKRREGFPTWTWAGWKLSLITPGELGQDPNILIESLRFVFSDGQVVDFETYSRHHSNNSILTFPSLLKLEGYRLHSCDITSCMVSKSGRGKRDREYYYHARGGRFTLAFVLDTGAEEAWSEFLAKEAALSGNGGTAGEEPPSEENEIEPNWDLRLPLIFFHRVVSFVALFSDRSSSSLKGLLLRKPGDRDEHERIGHFSIKCDMDVDKAFIFDKSPSSNGSLCEFNIL</sequence>
<keyword evidence="3" id="KW-1185">Reference proteome</keyword>
<dbReference type="EMBL" id="JAKWBI020000247">
    <property type="protein sequence ID" value="KAJ2898035.1"/>
    <property type="molecule type" value="Genomic_DNA"/>
</dbReference>
<dbReference type="InterPro" id="IPR010730">
    <property type="entry name" value="HET"/>
</dbReference>
<dbReference type="Pfam" id="PF06985">
    <property type="entry name" value="HET"/>
    <property type="match status" value="1"/>
</dbReference>
<organism evidence="2 3">
    <name type="scientific">Zalerion maritima</name>
    <dbReference type="NCBI Taxonomy" id="339359"/>
    <lineage>
        <taxon>Eukaryota</taxon>
        <taxon>Fungi</taxon>
        <taxon>Dikarya</taxon>
        <taxon>Ascomycota</taxon>
        <taxon>Pezizomycotina</taxon>
        <taxon>Sordariomycetes</taxon>
        <taxon>Lulworthiomycetidae</taxon>
        <taxon>Lulworthiales</taxon>
        <taxon>Lulworthiaceae</taxon>
        <taxon>Zalerion</taxon>
    </lineage>
</organism>
<dbReference type="PANTHER" id="PTHR33112:SF1">
    <property type="entry name" value="HETEROKARYON INCOMPATIBILITY DOMAIN-CONTAINING PROTEIN"/>
    <property type="match status" value="1"/>
</dbReference>
<protein>
    <submittedName>
        <fullName evidence="2">HET-domain-containing protein</fullName>
    </submittedName>
</protein>
<gene>
    <name evidence="2" type="ORF">MKZ38_004203</name>
</gene>
<evidence type="ECO:0000259" key="1">
    <source>
        <dbReference type="Pfam" id="PF06985"/>
    </source>
</evidence>